<feature type="region of interest" description="Disordered" evidence="6">
    <location>
        <begin position="1"/>
        <end position="26"/>
    </location>
</feature>
<name>A0A8K0KNX2_LADFU</name>
<feature type="compositionally biased region" description="Acidic residues" evidence="6">
    <location>
        <begin position="219"/>
        <end position="233"/>
    </location>
</feature>
<feature type="compositionally biased region" description="Low complexity" evidence="6">
    <location>
        <begin position="205"/>
        <end position="218"/>
    </location>
</feature>
<accession>A0A8K0KNX2</accession>
<dbReference type="Gene3D" id="2.40.50.140">
    <property type="entry name" value="Nucleic acid-binding proteins"/>
    <property type="match status" value="1"/>
</dbReference>
<feature type="compositionally biased region" description="Basic and acidic residues" evidence="6">
    <location>
        <begin position="168"/>
        <end position="182"/>
    </location>
</feature>
<dbReference type="GO" id="GO:0003723">
    <property type="term" value="F:RNA binding"/>
    <property type="evidence" value="ECO:0007669"/>
    <property type="project" value="UniProtKB-KW"/>
</dbReference>
<evidence type="ECO:0000256" key="5">
    <source>
        <dbReference type="PROSITE-ProRule" id="PRU00181"/>
    </source>
</evidence>
<evidence type="ECO:0000313" key="9">
    <source>
        <dbReference type="Proteomes" id="UP000792457"/>
    </source>
</evidence>
<sequence length="270" mass="29745">MSEATQRKHVRQGISDSDWQPPGPGQALARVLAGKGNNLHEVMIAGDIPQMYARALTPQIISNKLRTGPTLANILTNQSENYGSGSNASDDSKNKDSPMFEKWAEKRFLASMPRKFRKSVWVRRGDVIIIEWIPEGEKVKAEIVSVIMRKMVRSLRLSGELMWPPEFDHPDFGDVEEPKGESEPGEVDDLPANTNRRPVHIEVASSSSSSSSSSSDSSSSEDEDSDSEDEEGNECAGSVFENPNRRTVSRSASKSESSHSDVEILADRDV</sequence>
<dbReference type="InterPro" id="IPR012340">
    <property type="entry name" value="NA-bd_OB-fold"/>
</dbReference>
<feature type="domain" description="S1-like" evidence="7">
    <location>
        <begin position="109"/>
        <end position="148"/>
    </location>
</feature>
<gene>
    <name evidence="8" type="ORF">J437_LFUL017786</name>
</gene>
<evidence type="ECO:0000256" key="1">
    <source>
        <dbReference type="ARBA" id="ARBA00007340"/>
    </source>
</evidence>
<comment type="similarity">
    <text evidence="1">Belongs to the EIF1AD family.</text>
</comment>
<feature type="region of interest" description="Disordered" evidence="6">
    <location>
        <begin position="77"/>
        <end position="97"/>
    </location>
</feature>
<feature type="region of interest" description="Disordered" evidence="6">
    <location>
        <begin position="168"/>
        <end position="270"/>
    </location>
</feature>
<evidence type="ECO:0000256" key="4">
    <source>
        <dbReference type="ARBA" id="ARBA00031998"/>
    </source>
</evidence>
<dbReference type="AlphaFoldDB" id="A0A8K0KNX2"/>
<dbReference type="OrthoDB" id="1738325at2759"/>
<dbReference type="EMBL" id="KZ309329">
    <property type="protein sequence ID" value="KAG8238300.1"/>
    <property type="molecule type" value="Genomic_DNA"/>
</dbReference>
<keyword evidence="3" id="KW-0694">RNA-binding</keyword>
<protein>
    <recommendedName>
        <fullName evidence="2">Probable RNA-binding protein EIF1AD</fullName>
    </recommendedName>
    <alternativeName>
        <fullName evidence="4">Eukaryotic translation initiation factor 1A domain-containing protein</fullName>
    </alternativeName>
</protein>
<dbReference type="GO" id="GO:0005634">
    <property type="term" value="C:nucleus"/>
    <property type="evidence" value="ECO:0007669"/>
    <property type="project" value="TreeGrafter"/>
</dbReference>
<feature type="compositionally biased region" description="Basic and acidic residues" evidence="6">
    <location>
        <begin position="256"/>
        <end position="270"/>
    </location>
</feature>
<dbReference type="Proteomes" id="UP000792457">
    <property type="component" value="Unassembled WGS sequence"/>
</dbReference>
<reference evidence="8" key="2">
    <citation type="submission" date="2017-10" db="EMBL/GenBank/DDBJ databases">
        <title>Ladona fulva Genome sequencing and assembly.</title>
        <authorList>
            <person name="Murali S."/>
            <person name="Richards S."/>
            <person name="Bandaranaike D."/>
            <person name="Bellair M."/>
            <person name="Blankenburg K."/>
            <person name="Chao H."/>
            <person name="Dinh H."/>
            <person name="Doddapaneni H."/>
            <person name="Dugan-Rocha S."/>
            <person name="Elkadiri S."/>
            <person name="Gnanaolivu R."/>
            <person name="Hernandez B."/>
            <person name="Skinner E."/>
            <person name="Javaid M."/>
            <person name="Lee S."/>
            <person name="Li M."/>
            <person name="Ming W."/>
            <person name="Munidasa M."/>
            <person name="Muniz J."/>
            <person name="Nguyen L."/>
            <person name="Hughes D."/>
            <person name="Osuji N."/>
            <person name="Pu L.-L."/>
            <person name="Puazo M."/>
            <person name="Qu C."/>
            <person name="Quiroz J."/>
            <person name="Raj R."/>
            <person name="Weissenberger G."/>
            <person name="Xin Y."/>
            <person name="Zou X."/>
            <person name="Han Y."/>
            <person name="Worley K."/>
            <person name="Muzny D."/>
            <person name="Gibbs R."/>
        </authorList>
    </citation>
    <scope>NUCLEOTIDE SEQUENCE</scope>
    <source>
        <strain evidence="8">Sampled in the wild</strain>
    </source>
</reference>
<proteinExistence type="inferred from homology"/>
<evidence type="ECO:0000259" key="7">
    <source>
        <dbReference type="PROSITE" id="PS50832"/>
    </source>
</evidence>
<keyword evidence="9" id="KW-1185">Reference proteome</keyword>
<comment type="caution">
    <text evidence="8">The sequence shown here is derived from an EMBL/GenBank/DDBJ whole genome shotgun (WGS) entry which is preliminary data.</text>
</comment>
<keyword evidence="5" id="KW-0648">Protein biosynthesis</keyword>
<dbReference type="InterPro" id="IPR006196">
    <property type="entry name" value="RNA-binding_domain_S1_IF1"/>
</dbReference>
<evidence type="ECO:0000256" key="3">
    <source>
        <dbReference type="ARBA" id="ARBA00022884"/>
    </source>
</evidence>
<dbReference type="PANTHER" id="PTHR21641:SF0">
    <property type="entry name" value="RNA-BINDING PROTEIN EIF1AD-RELATED"/>
    <property type="match status" value="1"/>
</dbReference>
<dbReference type="GO" id="GO:0003743">
    <property type="term" value="F:translation initiation factor activity"/>
    <property type="evidence" value="ECO:0007669"/>
    <property type="project" value="UniProtKB-UniRule"/>
</dbReference>
<evidence type="ECO:0000313" key="8">
    <source>
        <dbReference type="EMBL" id="KAG8238300.1"/>
    </source>
</evidence>
<dbReference type="Pfam" id="PF01176">
    <property type="entry name" value="eIF-1a"/>
    <property type="match status" value="1"/>
</dbReference>
<dbReference type="InterPro" id="IPR039294">
    <property type="entry name" value="EIF1AD"/>
</dbReference>
<keyword evidence="5" id="KW-0396">Initiation factor</keyword>
<dbReference type="SMART" id="SM00652">
    <property type="entry name" value="eIF1a"/>
    <property type="match status" value="1"/>
</dbReference>
<dbReference type="SUPFAM" id="SSF50249">
    <property type="entry name" value="Nucleic acid-binding proteins"/>
    <property type="match status" value="1"/>
</dbReference>
<reference evidence="8" key="1">
    <citation type="submission" date="2013-04" db="EMBL/GenBank/DDBJ databases">
        <authorList>
            <person name="Qu J."/>
            <person name="Murali S.C."/>
            <person name="Bandaranaike D."/>
            <person name="Bellair M."/>
            <person name="Blankenburg K."/>
            <person name="Chao H."/>
            <person name="Dinh H."/>
            <person name="Doddapaneni H."/>
            <person name="Downs B."/>
            <person name="Dugan-Rocha S."/>
            <person name="Elkadiri S."/>
            <person name="Gnanaolivu R.D."/>
            <person name="Hernandez B."/>
            <person name="Javaid M."/>
            <person name="Jayaseelan J.C."/>
            <person name="Lee S."/>
            <person name="Li M."/>
            <person name="Ming W."/>
            <person name="Munidasa M."/>
            <person name="Muniz J."/>
            <person name="Nguyen L."/>
            <person name="Ongeri F."/>
            <person name="Osuji N."/>
            <person name="Pu L.-L."/>
            <person name="Puazo M."/>
            <person name="Qu C."/>
            <person name="Quiroz J."/>
            <person name="Raj R."/>
            <person name="Weissenberger G."/>
            <person name="Xin Y."/>
            <person name="Zou X."/>
            <person name="Han Y."/>
            <person name="Richards S."/>
            <person name="Worley K."/>
            <person name="Muzny D."/>
            <person name="Gibbs R."/>
        </authorList>
    </citation>
    <scope>NUCLEOTIDE SEQUENCE</scope>
    <source>
        <strain evidence="8">Sampled in the wild</strain>
    </source>
</reference>
<dbReference type="InterPro" id="IPR001253">
    <property type="entry name" value="TIF_eIF-1A"/>
</dbReference>
<organism evidence="8 9">
    <name type="scientific">Ladona fulva</name>
    <name type="common">Scarce chaser dragonfly</name>
    <name type="synonym">Libellula fulva</name>
    <dbReference type="NCBI Taxonomy" id="123851"/>
    <lineage>
        <taxon>Eukaryota</taxon>
        <taxon>Metazoa</taxon>
        <taxon>Ecdysozoa</taxon>
        <taxon>Arthropoda</taxon>
        <taxon>Hexapoda</taxon>
        <taxon>Insecta</taxon>
        <taxon>Pterygota</taxon>
        <taxon>Palaeoptera</taxon>
        <taxon>Odonata</taxon>
        <taxon>Epiprocta</taxon>
        <taxon>Anisoptera</taxon>
        <taxon>Libelluloidea</taxon>
        <taxon>Libellulidae</taxon>
        <taxon>Ladona</taxon>
    </lineage>
</organism>
<dbReference type="PANTHER" id="PTHR21641">
    <property type="entry name" value="TRANSLATION INITIATION FACTOR-RELATED"/>
    <property type="match status" value="1"/>
</dbReference>
<dbReference type="PROSITE" id="PS50832">
    <property type="entry name" value="S1_IF1_TYPE"/>
    <property type="match status" value="1"/>
</dbReference>
<evidence type="ECO:0000256" key="2">
    <source>
        <dbReference type="ARBA" id="ARBA00020989"/>
    </source>
</evidence>
<evidence type="ECO:0000256" key="6">
    <source>
        <dbReference type="SAM" id="MobiDB-lite"/>
    </source>
</evidence>